<dbReference type="RefSeq" id="WP_345587007.1">
    <property type="nucleotide sequence ID" value="NZ_BAABJG010000006.1"/>
</dbReference>
<sequence length="198" mass="22731">MPRTPAENERIRQAAKDKIHAAAMTLFIKKGYHATSIDDVAKQAQISKGLLYNYYKGKEELLAAMVRVRIEEVAEVMEAAAAQPTTSDQLRYIVEGAIDNVYRRPDVYRFYLNLQTQPEDDHVLASYRKQLNEESSKQFEVQCTMFEQLGVQEPRLRSLYFSSALYGAMLMIATYPEGFPVEEMKKQIIRDYCSVPEA</sequence>
<dbReference type="PRINTS" id="PR00455">
    <property type="entry name" value="HTHTETR"/>
</dbReference>
<dbReference type="InterPro" id="IPR009057">
    <property type="entry name" value="Homeodomain-like_sf"/>
</dbReference>
<dbReference type="SUPFAM" id="SSF46689">
    <property type="entry name" value="Homeodomain-like"/>
    <property type="match status" value="1"/>
</dbReference>
<dbReference type="InterPro" id="IPR050624">
    <property type="entry name" value="HTH-type_Tx_Regulator"/>
</dbReference>
<feature type="domain" description="HTH tetR-type" evidence="3">
    <location>
        <begin position="13"/>
        <end position="73"/>
    </location>
</feature>
<keyword evidence="5" id="KW-1185">Reference proteome</keyword>
<comment type="caution">
    <text evidence="4">The sequence shown here is derived from an EMBL/GenBank/DDBJ whole genome shotgun (WGS) entry which is preliminary data.</text>
</comment>
<feature type="DNA-binding region" description="H-T-H motif" evidence="2">
    <location>
        <begin position="36"/>
        <end position="55"/>
    </location>
</feature>
<evidence type="ECO:0000256" key="1">
    <source>
        <dbReference type="ARBA" id="ARBA00023125"/>
    </source>
</evidence>
<proteinExistence type="predicted"/>
<dbReference type="PROSITE" id="PS50977">
    <property type="entry name" value="HTH_TETR_2"/>
    <property type="match status" value="1"/>
</dbReference>
<organism evidence="4 5">
    <name type="scientific">Paenibacillus vulneris</name>
    <dbReference type="NCBI Taxonomy" id="1133364"/>
    <lineage>
        <taxon>Bacteria</taxon>
        <taxon>Bacillati</taxon>
        <taxon>Bacillota</taxon>
        <taxon>Bacilli</taxon>
        <taxon>Bacillales</taxon>
        <taxon>Paenibacillaceae</taxon>
        <taxon>Paenibacillus</taxon>
    </lineage>
</organism>
<protein>
    <submittedName>
        <fullName evidence="4">TetR/AcrR family transcriptional regulator</fullName>
    </submittedName>
</protein>
<reference evidence="5" key="1">
    <citation type="journal article" date="2019" name="Int. J. Syst. Evol. Microbiol.">
        <title>The Global Catalogue of Microorganisms (GCM) 10K type strain sequencing project: providing services to taxonomists for standard genome sequencing and annotation.</title>
        <authorList>
            <consortium name="The Broad Institute Genomics Platform"/>
            <consortium name="The Broad Institute Genome Sequencing Center for Infectious Disease"/>
            <person name="Wu L."/>
            <person name="Ma J."/>
        </authorList>
    </citation>
    <scope>NUCLEOTIDE SEQUENCE [LARGE SCALE GENOMIC DNA]</scope>
    <source>
        <strain evidence="5">CCUG 53270</strain>
    </source>
</reference>
<evidence type="ECO:0000256" key="2">
    <source>
        <dbReference type="PROSITE-ProRule" id="PRU00335"/>
    </source>
</evidence>
<gene>
    <name evidence="4" type="ORF">ACFQ4B_09280</name>
</gene>
<dbReference type="EMBL" id="JBHTLU010000013">
    <property type="protein sequence ID" value="MFD1220312.1"/>
    <property type="molecule type" value="Genomic_DNA"/>
</dbReference>
<evidence type="ECO:0000313" key="5">
    <source>
        <dbReference type="Proteomes" id="UP001597180"/>
    </source>
</evidence>
<dbReference type="Gene3D" id="1.10.357.10">
    <property type="entry name" value="Tetracycline Repressor, domain 2"/>
    <property type="match status" value="1"/>
</dbReference>
<keyword evidence="1 2" id="KW-0238">DNA-binding</keyword>
<dbReference type="Proteomes" id="UP001597180">
    <property type="component" value="Unassembled WGS sequence"/>
</dbReference>
<accession>A0ABW3UIS2</accession>
<dbReference type="PANTHER" id="PTHR43479">
    <property type="entry name" value="ACREF/ENVCD OPERON REPRESSOR-RELATED"/>
    <property type="match status" value="1"/>
</dbReference>
<dbReference type="Pfam" id="PF00440">
    <property type="entry name" value="TetR_N"/>
    <property type="match status" value="1"/>
</dbReference>
<evidence type="ECO:0000259" key="3">
    <source>
        <dbReference type="PROSITE" id="PS50977"/>
    </source>
</evidence>
<name>A0ABW3UIS2_9BACL</name>
<dbReference type="PANTHER" id="PTHR43479:SF11">
    <property type="entry name" value="ACREF_ENVCD OPERON REPRESSOR-RELATED"/>
    <property type="match status" value="1"/>
</dbReference>
<dbReference type="InterPro" id="IPR001647">
    <property type="entry name" value="HTH_TetR"/>
</dbReference>
<evidence type="ECO:0000313" key="4">
    <source>
        <dbReference type="EMBL" id="MFD1220312.1"/>
    </source>
</evidence>